<dbReference type="KEGG" id="maer:DAI18_02475"/>
<dbReference type="SUPFAM" id="SSF56059">
    <property type="entry name" value="Glutathione synthetase ATP-binding domain-like"/>
    <property type="match status" value="1"/>
</dbReference>
<reference evidence="2 3" key="1">
    <citation type="submission" date="2018-04" db="EMBL/GenBank/DDBJ databases">
        <title>Denitrifier Microvirgula.</title>
        <authorList>
            <person name="Anderson E."/>
            <person name="Jang J."/>
            <person name="Ishii S."/>
        </authorList>
    </citation>
    <scope>NUCLEOTIDE SEQUENCE [LARGE SCALE GENOMIC DNA]</scope>
    <source>
        <strain evidence="2 3">BE2.4</strain>
    </source>
</reference>
<dbReference type="RefSeq" id="WP_107890267.1">
    <property type="nucleotide sequence ID" value="NZ_CP028519.1"/>
</dbReference>
<sequence length="297" mass="33559">MFDTLILTESRYLHPDESDWYTSQVHLEDGLVMEALQRQGLNVARRDWADPDQDWGQTRSVLFRTTWDYFDRYATFSPWLDHVESCTRLLNESALIRWNIDKHYLGDLARAGVNVVPTVYVEPGDSRSLTEVVAGLDWDELILKPAVSGAARHTYRFHADRAGEHEAAFGELIRHESMMLQPFQRGVLEQGELSLMVIDGKVTHAIRKTPKAGDFRVQDDHGGSVHPHQPSAEECAFAEAAVRAVPFDVLYARVDTIRDNAGRLAIMELEMIEPELFFRFAPAAADALAAGLVRRLG</sequence>
<dbReference type="PANTHER" id="PTHR39217">
    <property type="match status" value="1"/>
</dbReference>
<dbReference type="AlphaFoldDB" id="A0A2S0PF15"/>
<accession>A0A2S0PF15</accession>
<name>A0A2S0PF15_9NEIS</name>
<dbReference type="InterPro" id="IPR013651">
    <property type="entry name" value="ATP-grasp_RimK-type"/>
</dbReference>
<keyword evidence="3" id="KW-1185">Reference proteome</keyword>
<evidence type="ECO:0000313" key="2">
    <source>
        <dbReference type="EMBL" id="AVY95935.1"/>
    </source>
</evidence>
<proteinExistence type="predicted"/>
<feature type="domain" description="ATP-grasp fold RimK-type" evidence="1">
    <location>
        <begin position="177"/>
        <end position="269"/>
    </location>
</feature>
<dbReference type="OrthoDB" id="3373978at2"/>
<dbReference type="PANTHER" id="PTHR39217:SF1">
    <property type="entry name" value="GLUTATHIONE SYNTHETASE"/>
    <property type="match status" value="1"/>
</dbReference>
<evidence type="ECO:0000259" key="1">
    <source>
        <dbReference type="Pfam" id="PF08443"/>
    </source>
</evidence>
<dbReference type="Proteomes" id="UP000244173">
    <property type="component" value="Chromosome"/>
</dbReference>
<dbReference type="Pfam" id="PF08443">
    <property type="entry name" value="RimK"/>
    <property type="match status" value="1"/>
</dbReference>
<dbReference type="Gene3D" id="3.30.470.20">
    <property type="entry name" value="ATP-grasp fold, B domain"/>
    <property type="match status" value="1"/>
</dbReference>
<protein>
    <recommendedName>
        <fullName evidence="1">ATP-grasp fold RimK-type domain-containing protein</fullName>
    </recommendedName>
</protein>
<gene>
    <name evidence="2" type="ORF">DAI18_02475</name>
</gene>
<evidence type="ECO:0000313" key="3">
    <source>
        <dbReference type="Proteomes" id="UP000244173"/>
    </source>
</evidence>
<dbReference type="STRING" id="1122240.GCA_000620105_03015"/>
<dbReference type="EMBL" id="CP028519">
    <property type="protein sequence ID" value="AVY95935.1"/>
    <property type="molecule type" value="Genomic_DNA"/>
</dbReference>
<organism evidence="2 3">
    <name type="scientific">Microvirgula aerodenitrificans</name>
    <dbReference type="NCBI Taxonomy" id="57480"/>
    <lineage>
        <taxon>Bacteria</taxon>
        <taxon>Pseudomonadati</taxon>
        <taxon>Pseudomonadota</taxon>
        <taxon>Betaproteobacteria</taxon>
        <taxon>Neisseriales</taxon>
        <taxon>Aquaspirillaceae</taxon>
        <taxon>Microvirgula</taxon>
    </lineage>
</organism>
<dbReference type="InterPro" id="IPR053191">
    <property type="entry name" value="DcsG_Biosynth_Enzyme"/>
</dbReference>